<accession>A0A1G5S2N3</accession>
<dbReference type="InterPro" id="IPR038666">
    <property type="entry name" value="SSP1_head-tail_sf"/>
</dbReference>
<dbReference type="NCBIfam" id="TIGR01563">
    <property type="entry name" value="gp16_SPP1"/>
    <property type="match status" value="1"/>
</dbReference>
<keyword evidence="2" id="KW-1185">Reference proteome</keyword>
<dbReference type="Proteomes" id="UP000199208">
    <property type="component" value="Unassembled WGS sequence"/>
</dbReference>
<dbReference type="Pfam" id="PF05521">
    <property type="entry name" value="Phage_HCP"/>
    <property type="match status" value="1"/>
</dbReference>
<dbReference type="AlphaFoldDB" id="A0A1G5S2N3"/>
<proteinExistence type="predicted"/>
<dbReference type="Gene3D" id="2.40.10.270">
    <property type="entry name" value="Bacteriophage SPP1 head-tail adaptor protein"/>
    <property type="match status" value="1"/>
</dbReference>
<protein>
    <submittedName>
        <fullName evidence="1">Phage head-tail adaptor, putative, SPP1 family</fullName>
    </submittedName>
</protein>
<reference evidence="1 2" key="1">
    <citation type="submission" date="2016-10" db="EMBL/GenBank/DDBJ databases">
        <authorList>
            <person name="de Groot N.N."/>
        </authorList>
    </citation>
    <scope>NUCLEOTIDE SEQUENCE [LARGE SCALE GENOMIC DNA]</scope>
    <source>
        <strain evidence="1 2">DSM 2784</strain>
    </source>
</reference>
<dbReference type="STRING" id="1120920.SAMN03080599_02250"/>
<evidence type="ECO:0000313" key="1">
    <source>
        <dbReference type="EMBL" id="SCZ80397.1"/>
    </source>
</evidence>
<dbReference type="EMBL" id="FMWL01000012">
    <property type="protein sequence ID" value="SCZ80397.1"/>
    <property type="molecule type" value="Genomic_DNA"/>
</dbReference>
<gene>
    <name evidence="1" type="ORF">SAMN03080599_02250</name>
</gene>
<sequence length="106" mass="12289">MLNAGDLNYRITIEQNKPITSSDGTRVENWVAVVSVWADYQAKSGREFFSAQRFNAEVSALFRIRYRSDVNVKMRIRYKTRVFEILFMNDTSKDQGELALGCREVV</sequence>
<organism evidence="1 2">
    <name type="scientific">Acidaminobacter hydrogenoformans DSM 2784</name>
    <dbReference type="NCBI Taxonomy" id="1120920"/>
    <lineage>
        <taxon>Bacteria</taxon>
        <taxon>Bacillati</taxon>
        <taxon>Bacillota</taxon>
        <taxon>Clostridia</taxon>
        <taxon>Peptostreptococcales</taxon>
        <taxon>Acidaminobacteraceae</taxon>
        <taxon>Acidaminobacter</taxon>
    </lineage>
</organism>
<dbReference type="InterPro" id="IPR008767">
    <property type="entry name" value="Phage_SPP1_head-tail_adaptor"/>
</dbReference>
<name>A0A1G5S2N3_9FIRM</name>
<evidence type="ECO:0000313" key="2">
    <source>
        <dbReference type="Proteomes" id="UP000199208"/>
    </source>
</evidence>